<dbReference type="GO" id="GO:0004175">
    <property type="term" value="F:endopeptidase activity"/>
    <property type="evidence" value="ECO:0007669"/>
    <property type="project" value="TreeGrafter"/>
</dbReference>
<dbReference type="InterPro" id="IPR029045">
    <property type="entry name" value="ClpP/crotonase-like_dom_sf"/>
</dbReference>
<dbReference type="CDD" id="cd07560">
    <property type="entry name" value="Peptidase_S41_CPP"/>
    <property type="match status" value="1"/>
</dbReference>
<proteinExistence type="inferred from homology"/>
<dbReference type="InterPro" id="IPR001478">
    <property type="entry name" value="PDZ"/>
</dbReference>
<evidence type="ECO:0000256" key="3">
    <source>
        <dbReference type="ARBA" id="ARBA00022801"/>
    </source>
</evidence>
<dbReference type="PROSITE" id="PS50106">
    <property type="entry name" value="PDZ"/>
    <property type="match status" value="1"/>
</dbReference>
<evidence type="ECO:0000259" key="6">
    <source>
        <dbReference type="PROSITE" id="PS50106"/>
    </source>
</evidence>
<evidence type="ECO:0000256" key="2">
    <source>
        <dbReference type="ARBA" id="ARBA00022670"/>
    </source>
</evidence>
<dbReference type="CDD" id="cd06782">
    <property type="entry name" value="cpPDZ_CPP-like"/>
    <property type="match status" value="1"/>
</dbReference>
<reference evidence="7" key="1">
    <citation type="submission" date="2020-12" db="EMBL/GenBank/DDBJ databases">
        <authorList>
            <person name="Iha C."/>
        </authorList>
    </citation>
    <scope>NUCLEOTIDE SEQUENCE</scope>
</reference>
<dbReference type="Pfam" id="PF03572">
    <property type="entry name" value="Peptidase_S41"/>
    <property type="match status" value="1"/>
</dbReference>
<evidence type="ECO:0000313" key="7">
    <source>
        <dbReference type="EMBL" id="CAD7698236.1"/>
    </source>
</evidence>
<evidence type="ECO:0000256" key="4">
    <source>
        <dbReference type="ARBA" id="ARBA00022825"/>
    </source>
</evidence>
<organism evidence="7 8">
    <name type="scientific">Ostreobium quekettii</name>
    <dbReference type="NCBI Taxonomy" id="121088"/>
    <lineage>
        <taxon>Eukaryota</taxon>
        <taxon>Viridiplantae</taxon>
        <taxon>Chlorophyta</taxon>
        <taxon>core chlorophytes</taxon>
        <taxon>Ulvophyceae</taxon>
        <taxon>TCBD clade</taxon>
        <taxon>Bryopsidales</taxon>
        <taxon>Ostreobineae</taxon>
        <taxon>Ostreobiaceae</taxon>
        <taxon>Ostreobium</taxon>
    </lineage>
</organism>
<keyword evidence="8" id="KW-1185">Reference proteome</keyword>
<feature type="compositionally biased region" description="Basic and acidic residues" evidence="5">
    <location>
        <begin position="52"/>
        <end position="62"/>
    </location>
</feature>
<keyword evidence="4" id="KW-0720">Serine protease</keyword>
<keyword evidence="2" id="KW-0645">Protease</keyword>
<comment type="similarity">
    <text evidence="1">Belongs to the peptidase S41A family.</text>
</comment>
<name>A0A8S1ITC5_9CHLO</name>
<dbReference type="NCBIfam" id="TIGR00225">
    <property type="entry name" value="prc"/>
    <property type="match status" value="1"/>
</dbReference>
<sequence>MQPNAARPSLARTRGLPSLPLRPAPGFGAAQRASLAIVPGLGGRCRVTALSDKPRASTKREGPAGPQQQGSTPAASPCDWISSVGSCIGKAVVAAGVAGILAMGQPSAARADDIVRFPASGNPQVFTAQKTLVEAWTIVREGYFDENFGGRDWEGELRKHMTNAYHADNGDRAYSEIGQMLAGLGDPYTRVIPPEEYADFRVSSDGELQGVGLLIALDPESGKLVVLTPIKGGPADRAGVLPGDELLSINGESTQGWDGARAASKMRGTKGSLVTVQLARRTDQIPGVPGIPEPAPEVQFKELKIKRDVVELTPVYATAVKVDDATVGYIKLASLSSKAAEDTSKAINELKGQGVDAFVLDLRNNPGGLVQAGLDVARLWLDGAPTIFEVSGRGTEPTSEVALPLGSAATDRPMAVLVDRGSASASEILAGALHDNHRAVVIGDRTYGKGKIQTVFELQDGSALFLTVAKYQTPAHAVIDAVGIKPDMACAKLAKGTGDAPRAMPNGPELEKDSCFMTAEKQLLKEVHLQQH</sequence>
<dbReference type="SMART" id="SM00245">
    <property type="entry name" value="TSPc"/>
    <property type="match status" value="1"/>
</dbReference>
<evidence type="ECO:0000313" key="8">
    <source>
        <dbReference type="Proteomes" id="UP000708148"/>
    </source>
</evidence>
<dbReference type="Gene3D" id="3.30.750.44">
    <property type="match status" value="1"/>
</dbReference>
<gene>
    <name evidence="7" type="ORF">OSTQU699_LOCUS3597</name>
</gene>
<feature type="region of interest" description="Disordered" evidence="5">
    <location>
        <begin position="48"/>
        <end position="76"/>
    </location>
</feature>
<evidence type="ECO:0000256" key="5">
    <source>
        <dbReference type="SAM" id="MobiDB-lite"/>
    </source>
</evidence>
<dbReference type="AlphaFoldDB" id="A0A8S1ITC5"/>
<dbReference type="OrthoDB" id="43580at2759"/>
<dbReference type="PANTHER" id="PTHR32060:SF22">
    <property type="entry name" value="CARBOXYL-TERMINAL-PROCESSING PEPTIDASE 3, CHLOROPLASTIC"/>
    <property type="match status" value="1"/>
</dbReference>
<dbReference type="Gene3D" id="3.90.226.10">
    <property type="entry name" value="2-enoyl-CoA Hydratase, Chain A, domain 1"/>
    <property type="match status" value="1"/>
</dbReference>
<evidence type="ECO:0000256" key="1">
    <source>
        <dbReference type="ARBA" id="ARBA00009179"/>
    </source>
</evidence>
<accession>A0A8S1ITC5</accession>
<dbReference type="InterPro" id="IPR036034">
    <property type="entry name" value="PDZ_sf"/>
</dbReference>
<dbReference type="InterPro" id="IPR041489">
    <property type="entry name" value="PDZ_6"/>
</dbReference>
<dbReference type="EMBL" id="CAJHUC010000792">
    <property type="protein sequence ID" value="CAD7698236.1"/>
    <property type="molecule type" value="Genomic_DNA"/>
</dbReference>
<feature type="region of interest" description="Disordered" evidence="5">
    <location>
        <begin position="1"/>
        <end position="24"/>
    </location>
</feature>
<dbReference type="SMART" id="SM00228">
    <property type="entry name" value="PDZ"/>
    <property type="match status" value="1"/>
</dbReference>
<dbReference type="Gene3D" id="2.30.42.10">
    <property type="match status" value="1"/>
</dbReference>
<dbReference type="GO" id="GO:0008236">
    <property type="term" value="F:serine-type peptidase activity"/>
    <property type="evidence" value="ECO:0007669"/>
    <property type="project" value="UniProtKB-KW"/>
</dbReference>
<keyword evidence="3" id="KW-0378">Hydrolase</keyword>
<dbReference type="PANTHER" id="PTHR32060">
    <property type="entry name" value="TAIL-SPECIFIC PROTEASE"/>
    <property type="match status" value="1"/>
</dbReference>
<dbReference type="Proteomes" id="UP000708148">
    <property type="component" value="Unassembled WGS sequence"/>
</dbReference>
<dbReference type="InterPro" id="IPR004447">
    <property type="entry name" value="Peptidase_S41A"/>
</dbReference>
<protein>
    <recommendedName>
        <fullName evidence="6">PDZ domain-containing protein</fullName>
    </recommendedName>
</protein>
<dbReference type="InterPro" id="IPR005151">
    <property type="entry name" value="Tail-specific_protease"/>
</dbReference>
<dbReference type="SUPFAM" id="SSF52096">
    <property type="entry name" value="ClpP/crotonase"/>
    <property type="match status" value="1"/>
</dbReference>
<dbReference type="GO" id="GO:0006508">
    <property type="term" value="P:proteolysis"/>
    <property type="evidence" value="ECO:0007669"/>
    <property type="project" value="UniProtKB-KW"/>
</dbReference>
<comment type="caution">
    <text evidence="7">The sequence shown here is derived from an EMBL/GenBank/DDBJ whole genome shotgun (WGS) entry which is preliminary data.</text>
</comment>
<dbReference type="Pfam" id="PF17820">
    <property type="entry name" value="PDZ_6"/>
    <property type="match status" value="1"/>
</dbReference>
<feature type="domain" description="PDZ" evidence="6">
    <location>
        <begin position="197"/>
        <end position="281"/>
    </location>
</feature>
<dbReference type="SUPFAM" id="SSF50156">
    <property type="entry name" value="PDZ domain-like"/>
    <property type="match status" value="1"/>
</dbReference>